<dbReference type="EMBL" id="QLMA01000008">
    <property type="protein sequence ID" value="RAJ76621.1"/>
    <property type="molecule type" value="Genomic_DNA"/>
</dbReference>
<evidence type="ECO:0000313" key="1">
    <source>
        <dbReference type="EMBL" id="RAJ76621.1"/>
    </source>
</evidence>
<sequence length="86" mass="9289">MKKLRLKALDLGAKELLSREQLRNILGGDGSDDGGSGPTNCGMTPTIACSGKSSGDQCCWYTNQTVYYGICRSYAPTYVLRCSDLN</sequence>
<organism evidence="1 2">
    <name type="scientific">Chitinophaga dinghuensis</name>
    <dbReference type="NCBI Taxonomy" id="1539050"/>
    <lineage>
        <taxon>Bacteria</taxon>
        <taxon>Pseudomonadati</taxon>
        <taxon>Bacteroidota</taxon>
        <taxon>Chitinophagia</taxon>
        <taxon>Chitinophagales</taxon>
        <taxon>Chitinophagaceae</taxon>
        <taxon>Chitinophaga</taxon>
    </lineage>
</organism>
<protein>
    <recommendedName>
        <fullName evidence="3">Natural product</fullName>
    </recommendedName>
</protein>
<reference evidence="1 2" key="1">
    <citation type="submission" date="2018-06" db="EMBL/GenBank/DDBJ databases">
        <title>Genomic Encyclopedia of Archaeal and Bacterial Type Strains, Phase II (KMG-II): from individual species to whole genera.</title>
        <authorList>
            <person name="Goeker M."/>
        </authorList>
    </citation>
    <scope>NUCLEOTIDE SEQUENCE [LARGE SCALE GENOMIC DNA]</scope>
    <source>
        <strain evidence="1 2">DSM 29821</strain>
    </source>
</reference>
<proteinExistence type="predicted"/>
<name>A0A327VMR7_9BACT</name>
<evidence type="ECO:0000313" key="2">
    <source>
        <dbReference type="Proteomes" id="UP000249819"/>
    </source>
</evidence>
<evidence type="ECO:0008006" key="3">
    <source>
        <dbReference type="Google" id="ProtNLM"/>
    </source>
</evidence>
<dbReference type="Proteomes" id="UP000249819">
    <property type="component" value="Unassembled WGS sequence"/>
</dbReference>
<dbReference type="RefSeq" id="WP_146616279.1">
    <property type="nucleotide sequence ID" value="NZ_QLMA01000008.1"/>
</dbReference>
<accession>A0A327VMR7</accession>
<keyword evidence="2" id="KW-1185">Reference proteome</keyword>
<comment type="caution">
    <text evidence="1">The sequence shown here is derived from an EMBL/GenBank/DDBJ whole genome shotgun (WGS) entry which is preliminary data.</text>
</comment>
<gene>
    <name evidence="1" type="ORF">CLV59_108140</name>
</gene>
<dbReference type="OrthoDB" id="800074at2"/>
<dbReference type="AlphaFoldDB" id="A0A327VMR7"/>